<sequence length="238" mass="24915">MMTTVRRSTALAIALFALSAGVSAAPTFDLDFEAEGKDAVGKLEPVKPTALKGLKLSGAWGYGWNMLIKAPADIRPEEFDEANPKGNYCGSLSGKCNEGGFLLNRDFSADRGSSIVLSVDEKLFPSGYFKSITLDLFTNTDSGLKLTATGRDGKTDISDNFGAGSKAWQTGQLIDMLTEFDTLGEVVSLEFSVGASTLGLDNMAIVMGGVTVPVPEPAGYGLVGLALLAAGAASRRRS</sequence>
<evidence type="ECO:0000313" key="2">
    <source>
        <dbReference type="EMBL" id="GCL64109.1"/>
    </source>
</evidence>
<protein>
    <recommendedName>
        <fullName evidence="4">PEP-CTERM protein-sorting domain-containing protein</fullName>
    </recommendedName>
</protein>
<feature type="signal peptide" evidence="1">
    <location>
        <begin position="1"/>
        <end position="24"/>
    </location>
</feature>
<feature type="chain" id="PRO_5019823025" description="PEP-CTERM protein-sorting domain-containing protein" evidence="1">
    <location>
        <begin position="25"/>
        <end position="238"/>
    </location>
</feature>
<evidence type="ECO:0000313" key="3">
    <source>
        <dbReference type="Proteomes" id="UP000301751"/>
    </source>
</evidence>
<dbReference type="AlphaFoldDB" id="A0A480AR38"/>
<comment type="caution">
    <text evidence="2">The sequence shown here is derived from an EMBL/GenBank/DDBJ whole genome shotgun (WGS) entry which is preliminary data.</text>
</comment>
<keyword evidence="1" id="KW-0732">Signal</keyword>
<dbReference type="Proteomes" id="UP000301751">
    <property type="component" value="Unassembled WGS sequence"/>
</dbReference>
<dbReference type="NCBIfam" id="TIGR02595">
    <property type="entry name" value="PEP_CTERM"/>
    <property type="match status" value="1"/>
</dbReference>
<dbReference type="InterPro" id="IPR013424">
    <property type="entry name" value="Ice-binding_C"/>
</dbReference>
<evidence type="ECO:0000256" key="1">
    <source>
        <dbReference type="SAM" id="SignalP"/>
    </source>
</evidence>
<gene>
    <name evidence="2" type="ORF">AQPW35_31900</name>
</gene>
<evidence type="ECO:0008006" key="4">
    <source>
        <dbReference type="Google" id="ProtNLM"/>
    </source>
</evidence>
<reference evidence="3" key="1">
    <citation type="submission" date="2019-03" db="EMBL/GenBank/DDBJ databases">
        <title>Aquabacterium pictum sp.nov., the first bacteriochlorophyll a-containing freshwater bacterium in the genus Aquabacterium of the class Betaproteobacteria.</title>
        <authorList>
            <person name="Hirose S."/>
            <person name="Tank M."/>
            <person name="Hara E."/>
            <person name="Tamaki H."/>
            <person name="Takaichi S."/>
            <person name="Haruta S."/>
            <person name="Hanada S."/>
        </authorList>
    </citation>
    <scope>NUCLEOTIDE SEQUENCE [LARGE SCALE GENOMIC DNA]</scope>
    <source>
        <strain evidence="3">W35</strain>
    </source>
</reference>
<name>A0A480AR38_9BURK</name>
<keyword evidence="3" id="KW-1185">Reference proteome</keyword>
<proteinExistence type="predicted"/>
<organism evidence="2 3">
    <name type="scientific">Pseudaquabacterium pictum</name>
    <dbReference type="NCBI Taxonomy" id="2315236"/>
    <lineage>
        <taxon>Bacteria</taxon>
        <taxon>Pseudomonadati</taxon>
        <taxon>Pseudomonadota</taxon>
        <taxon>Betaproteobacteria</taxon>
        <taxon>Burkholderiales</taxon>
        <taxon>Sphaerotilaceae</taxon>
        <taxon>Pseudaquabacterium</taxon>
    </lineage>
</organism>
<accession>A0A480AR38</accession>
<dbReference type="RefSeq" id="WP_137733843.1">
    <property type="nucleotide sequence ID" value="NZ_BJCL01000008.1"/>
</dbReference>
<dbReference type="EMBL" id="BJCL01000008">
    <property type="protein sequence ID" value="GCL64109.1"/>
    <property type="molecule type" value="Genomic_DNA"/>
</dbReference>